<keyword evidence="1" id="KW-1133">Transmembrane helix</keyword>
<dbReference type="Proteomes" id="UP000002774">
    <property type="component" value="Chromosome"/>
</dbReference>
<name>H1Y3Z8_9SPHI</name>
<proteinExistence type="predicted"/>
<keyword evidence="1" id="KW-0472">Membrane</keyword>
<reference evidence="2" key="1">
    <citation type="submission" date="2011-09" db="EMBL/GenBank/DDBJ databases">
        <title>The permanent draft genome of Mucilaginibacter paludis DSM 18603.</title>
        <authorList>
            <consortium name="US DOE Joint Genome Institute (JGI-PGF)"/>
            <person name="Lucas S."/>
            <person name="Han J."/>
            <person name="Lapidus A."/>
            <person name="Bruce D."/>
            <person name="Goodwin L."/>
            <person name="Pitluck S."/>
            <person name="Peters L."/>
            <person name="Kyrpides N."/>
            <person name="Mavromatis K."/>
            <person name="Ivanova N."/>
            <person name="Mikhailova N."/>
            <person name="Held B."/>
            <person name="Detter J.C."/>
            <person name="Tapia R."/>
            <person name="Han C."/>
            <person name="Land M."/>
            <person name="Hauser L."/>
            <person name="Markowitz V."/>
            <person name="Cheng J.-F."/>
            <person name="Hugenholtz P."/>
            <person name="Woyke T."/>
            <person name="Wu D."/>
            <person name="Tindall B."/>
            <person name="Brambilla E."/>
            <person name="Klenk H.-P."/>
            <person name="Eisen J.A."/>
        </authorList>
    </citation>
    <scope>NUCLEOTIDE SEQUENCE [LARGE SCALE GENOMIC DNA]</scope>
    <source>
        <strain evidence="2">DSM 18603</strain>
    </source>
</reference>
<protein>
    <submittedName>
        <fullName evidence="2">TonB-dependent receptor plug</fullName>
    </submittedName>
</protein>
<feature type="transmembrane region" description="Helical" evidence="1">
    <location>
        <begin position="12"/>
        <end position="30"/>
    </location>
</feature>
<feature type="transmembrane region" description="Helical" evidence="1">
    <location>
        <begin position="36"/>
        <end position="56"/>
    </location>
</feature>
<dbReference type="HOGENOM" id="CLU_2035427_0_0_10"/>
<dbReference type="EMBL" id="CM001403">
    <property type="protein sequence ID" value="EHQ30943.1"/>
    <property type="molecule type" value="Genomic_DNA"/>
</dbReference>
<accession>H1Y3Z8</accession>
<evidence type="ECO:0000313" key="2">
    <source>
        <dbReference type="EMBL" id="EHQ30943.1"/>
    </source>
</evidence>
<keyword evidence="3" id="KW-1185">Reference proteome</keyword>
<dbReference type="AlphaFoldDB" id="H1Y3Z8"/>
<sequence>MYKVSSKNLVRPPGGILKMLSVILLVFSRITDNRKIIIRLNLTSFLLLMVILQVSANSMAQKITLSLKNAPLMKVFDQISQQSGYDFLVSTENLKAAKPVSITVKDEDLEEVLEKLFNISL</sequence>
<dbReference type="eggNOG" id="COG1629">
    <property type="taxonomic scope" value="Bacteria"/>
</dbReference>
<evidence type="ECO:0000256" key="1">
    <source>
        <dbReference type="SAM" id="Phobius"/>
    </source>
</evidence>
<gene>
    <name evidence="2" type="ORF">Mucpa_6894</name>
</gene>
<organism evidence="2 3">
    <name type="scientific">Mucilaginibacter paludis DSM 18603</name>
    <dbReference type="NCBI Taxonomy" id="714943"/>
    <lineage>
        <taxon>Bacteria</taxon>
        <taxon>Pseudomonadati</taxon>
        <taxon>Bacteroidota</taxon>
        <taxon>Sphingobacteriia</taxon>
        <taxon>Sphingobacteriales</taxon>
        <taxon>Sphingobacteriaceae</taxon>
        <taxon>Mucilaginibacter</taxon>
    </lineage>
</organism>
<keyword evidence="1" id="KW-0812">Transmembrane</keyword>
<dbReference type="STRING" id="714943.Mucpa_6894"/>
<evidence type="ECO:0000313" key="3">
    <source>
        <dbReference type="Proteomes" id="UP000002774"/>
    </source>
</evidence>
<keyword evidence="2" id="KW-0675">Receptor</keyword>